<keyword evidence="6 9" id="KW-1133">Transmembrane helix</keyword>
<evidence type="ECO:0000256" key="2">
    <source>
        <dbReference type="ARBA" id="ARBA00022448"/>
    </source>
</evidence>
<protein>
    <recommendedName>
        <fullName evidence="9">TRAP transporter small permease protein</fullName>
    </recommendedName>
</protein>
<dbReference type="InterPro" id="IPR007387">
    <property type="entry name" value="TRAP_DctQ"/>
</dbReference>
<dbReference type="Proteomes" id="UP001331561">
    <property type="component" value="Unassembled WGS sequence"/>
</dbReference>
<feature type="domain" description="Tripartite ATP-independent periplasmic transporters DctQ component" evidence="10">
    <location>
        <begin position="24"/>
        <end position="152"/>
    </location>
</feature>
<dbReference type="EMBL" id="JAYXHS010000002">
    <property type="protein sequence ID" value="MEC5386127.1"/>
    <property type="molecule type" value="Genomic_DNA"/>
</dbReference>
<evidence type="ECO:0000256" key="4">
    <source>
        <dbReference type="ARBA" id="ARBA00022519"/>
    </source>
</evidence>
<evidence type="ECO:0000313" key="11">
    <source>
        <dbReference type="EMBL" id="MEC5386127.1"/>
    </source>
</evidence>
<keyword evidence="4 9" id="KW-0997">Cell inner membrane</keyword>
<dbReference type="RefSeq" id="WP_327599102.1">
    <property type="nucleotide sequence ID" value="NZ_JAYXHS010000002.1"/>
</dbReference>
<comment type="caution">
    <text evidence="11">The sequence shown here is derived from an EMBL/GenBank/DDBJ whole genome shotgun (WGS) entry which is preliminary data.</text>
</comment>
<evidence type="ECO:0000256" key="1">
    <source>
        <dbReference type="ARBA" id="ARBA00004429"/>
    </source>
</evidence>
<evidence type="ECO:0000256" key="3">
    <source>
        <dbReference type="ARBA" id="ARBA00022475"/>
    </source>
</evidence>
<organism evidence="11 12">
    <name type="scientific">Uliginosibacterium silvisoli</name>
    <dbReference type="NCBI Taxonomy" id="3114758"/>
    <lineage>
        <taxon>Bacteria</taxon>
        <taxon>Pseudomonadati</taxon>
        <taxon>Pseudomonadota</taxon>
        <taxon>Betaproteobacteria</taxon>
        <taxon>Rhodocyclales</taxon>
        <taxon>Zoogloeaceae</taxon>
        <taxon>Uliginosibacterium</taxon>
    </lineage>
</organism>
<feature type="transmembrane region" description="Helical" evidence="9">
    <location>
        <begin position="12"/>
        <end position="36"/>
    </location>
</feature>
<name>A0ABU6K388_9RHOO</name>
<reference evidence="11 12" key="1">
    <citation type="submission" date="2024-01" db="EMBL/GenBank/DDBJ databases">
        <title>Uliginosibacterium soil sp. nov.</title>
        <authorList>
            <person name="Lv Y."/>
        </authorList>
    </citation>
    <scope>NUCLEOTIDE SEQUENCE [LARGE SCALE GENOMIC DNA]</scope>
    <source>
        <strain evidence="11 12">H3</strain>
    </source>
</reference>
<keyword evidence="5 9" id="KW-0812">Transmembrane</keyword>
<evidence type="ECO:0000313" key="12">
    <source>
        <dbReference type="Proteomes" id="UP001331561"/>
    </source>
</evidence>
<evidence type="ECO:0000256" key="6">
    <source>
        <dbReference type="ARBA" id="ARBA00022989"/>
    </source>
</evidence>
<evidence type="ECO:0000256" key="5">
    <source>
        <dbReference type="ARBA" id="ARBA00022692"/>
    </source>
</evidence>
<feature type="transmembrane region" description="Helical" evidence="9">
    <location>
        <begin position="48"/>
        <end position="66"/>
    </location>
</feature>
<feature type="transmembrane region" description="Helical" evidence="9">
    <location>
        <begin position="87"/>
        <end position="107"/>
    </location>
</feature>
<comment type="similarity">
    <text evidence="8 9">Belongs to the TRAP transporter small permease family.</text>
</comment>
<dbReference type="PANTHER" id="PTHR35011">
    <property type="entry name" value="2,3-DIKETO-L-GULONATE TRAP TRANSPORTER SMALL PERMEASE PROTEIN YIAM"/>
    <property type="match status" value="1"/>
</dbReference>
<dbReference type="Pfam" id="PF04290">
    <property type="entry name" value="DctQ"/>
    <property type="match status" value="1"/>
</dbReference>
<keyword evidence="7 9" id="KW-0472">Membrane</keyword>
<keyword evidence="2 9" id="KW-0813">Transport</keyword>
<keyword evidence="3" id="KW-1003">Cell membrane</keyword>
<accession>A0ABU6K388</accession>
<keyword evidence="12" id="KW-1185">Reference proteome</keyword>
<feature type="transmembrane region" description="Helical" evidence="9">
    <location>
        <begin position="127"/>
        <end position="145"/>
    </location>
</feature>
<evidence type="ECO:0000256" key="7">
    <source>
        <dbReference type="ARBA" id="ARBA00023136"/>
    </source>
</evidence>
<sequence length="181" mass="20115">MLTRFINGYCRLLDWVVAAMLAIMVVLVFGNVVLRYAFNTGISLSEELSRWLFVWTTFLGAVVALNERRHLGTDFVVATLPRLGKKLCLGISYVLMLYACWLMFSGALAQVRINMDTTSAVMEAPVAWFYASGMVFSVLASLIILRDLIRLLSSKVSDAELIMIQESEDLPSSPHAGEAAR</sequence>
<dbReference type="InterPro" id="IPR055348">
    <property type="entry name" value="DctQ"/>
</dbReference>
<comment type="subcellular location">
    <subcellularLocation>
        <location evidence="1 9">Cell inner membrane</location>
        <topology evidence="1 9">Multi-pass membrane protein</topology>
    </subcellularLocation>
</comment>
<gene>
    <name evidence="11" type="ORF">VVD49_10345</name>
</gene>
<comment type="subunit">
    <text evidence="9">The complex comprises the extracytoplasmic solute receptor protein and the two transmembrane proteins.</text>
</comment>
<evidence type="ECO:0000256" key="9">
    <source>
        <dbReference type="RuleBase" id="RU369079"/>
    </source>
</evidence>
<evidence type="ECO:0000256" key="8">
    <source>
        <dbReference type="ARBA" id="ARBA00038436"/>
    </source>
</evidence>
<evidence type="ECO:0000259" key="10">
    <source>
        <dbReference type="Pfam" id="PF04290"/>
    </source>
</evidence>
<proteinExistence type="inferred from homology"/>
<dbReference type="PANTHER" id="PTHR35011:SF2">
    <property type="entry name" value="2,3-DIKETO-L-GULONATE TRAP TRANSPORTER SMALL PERMEASE PROTEIN YIAM"/>
    <property type="match status" value="1"/>
</dbReference>
<comment type="function">
    <text evidence="9">Part of the tripartite ATP-independent periplasmic (TRAP) transport system.</text>
</comment>